<name>A0A165P8M9_9AGAM</name>
<keyword evidence="2" id="KW-1185">Reference proteome</keyword>
<organism evidence="1 2">
    <name type="scientific">Neolentinus lepideus HHB14362 ss-1</name>
    <dbReference type="NCBI Taxonomy" id="1314782"/>
    <lineage>
        <taxon>Eukaryota</taxon>
        <taxon>Fungi</taxon>
        <taxon>Dikarya</taxon>
        <taxon>Basidiomycota</taxon>
        <taxon>Agaricomycotina</taxon>
        <taxon>Agaricomycetes</taxon>
        <taxon>Gloeophyllales</taxon>
        <taxon>Gloeophyllaceae</taxon>
        <taxon>Neolentinus</taxon>
    </lineage>
</organism>
<sequence>MSDVLDIINNDCEDELVQLAAIALVLLIGVEEARQLRNSRHNEQRQYLCCQQFMPNPRMFTT</sequence>
<gene>
    <name evidence="1" type="ORF">NEOLEDRAFT_1075099</name>
</gene>
<proteinExistence type="predicted"/>
<dbReference type="InParanoid" id="A0A165P8M9"/>
<dbReference type="EMBL" id="KV425616">
    <property type="protein sequence ID" value="KZT20680.1"/>
    <property type="molecule type" value="Genomic_DNA"/>
</dbReference>
<dbReference type="Proteomes" id="UP000076761">
    <property type="component" value="Unassembled WGS sequence"/>
</dbReference>
<protein>
    <submittedName>
        <fullName evidence="1">Uncharacterized protein</fullName>
    </submittedName>
</protein>
<accession>A0A165P8M9</accession>
<evidence type="ECO:0000313" key="1">
    <source>
        <dbReference type="EMBL" id="KZT20680.1"/>
    </source>
</evidence>
<evidence type="ECO:0000313" key="2">
    <source>
        <dbReference type="Proteomes" id="UP000076761"/>
    </source>
</evidence>
<reference evidence="1 2" key="1">
    <citation type="journal article" date="2016" name="Mol. Biol. Evol.">
        <title>Comparative Genomics of Early-Diverging Mushroom-Forming Fungi Provides Insights into the Origins of Lignocellulose Decay Capabilities.</title>
        <authorList>
            <person name="Nagy L.G."/>
            <person name="Riley R."/>
            <person name="Tritt A."/>
            <person name="Adam C."/>
            <person name="Daum C."/>
            <person name="Floudas D."/>
            <person name="Sun H."/>
            <person name="Yadav J.S."/>
            <person name="Pangilinan J."/>
            <person name="Larsson K.H."/>
            <person name="Matsuura K."/>
            <person name="Barry K."/>
            <person name="Labutti K."/>
            <person name="Kuo R."/>
            <person name="Ohm R.A."/>
            <person name="Bhattacharya S.S."/>
            <person name="Shirouzu T."/>
            <person name="Yoshinaga Y."/>
            <person name="Martin F.M."/>
            <person name="Grigoriev I.V."/>
            <person name="Hibbett D.S."/>
        </authorList>
    </citation>
    <scope>NUCLEOTIDE SEQUENCE [LARGE SCALE GENOMIC DNA]</scope>
    <source>
        <strain evidence="1 2">HHB14362 ss-1</strain>
    </source>
</reference>
<dbReference type="AlphaFoldDB" id="A0A165P8M9"/>